<feature type="coiled-coil region" evidence="6">
    <location>
        <begin position="364"/>
        <end position="438"/>
    </location>
</feature>
<dbReference type="PANTHER" id="PTHR44281:SF2">
    <property type="entry name" value="SPINDLE ASSEMBLY ABNORMAL PROTEIN 6 HOMOLOG"/>
    <property type="match status" value="1"/>
</dbReference>
<keyword evidence="2" id="KW-0963">Cytoplasm</keyword>
<evidence type="ECO:0000256" key="5">
    <source>
        <dbReference type="ARBA" id="ARBA00023306"/>
    </source>
</evidence>
<comment type="caution">
    <text evidence="9">The sequence shown here is derived from an EMBL/GenBank/DDBJ whole genome shotgun (WGS) entry which is preliminary data.</text>
</comment>
<feature type="domain" description="Spindle assembly abnormal protein 6 N-terminal" evidence="8">
    <location>
        <begin position="128"/>
        <end position="185"/>
    </location>
</feature>
<evidence type="ECO:0000256" key="2">
    <source>
        <dbReference type="ARBA" id="ARBA00022490"/>
    </source>
</evidence>
<feature type="coiled-coil region" evidence="6">
    <location>
        <begin position="537"/>
        <end position="571"/>
    </location>
</feature>
<dbReference type="Pfam" id="PF16531">
    <property type="entry name" value="SAS-6_N"/>
    <property type="match status" value="1"/>
</dbReference>
<keyword evidence="3 6" id="KW-0175">Coiled coil</keyword>
<dbReference type="AlphaFoldDB" id="K0RGL5"/>
<proteinExistence type="predicted"/>
<organism evidence="9 10">
    <name type="scientific">Thalassiosira oceanica</name>
    <name type="common">Marine diatom</name>
    <dbReference type="NCBI Taxonomy" id="159749"/>
    <lineage>
        <taxon>Eukaryota</taxon>
        <taxon>Sar</taxon>
        <taxon>Stramenopiles</taxon>
        <taxon>Ochrophyta</taxon>
        <taxon>Bacillariophyta</taxon>
        <taxon>Coscinodiscophyceae</taxon>
        <taxon>Thalassiosirophycidae</taxon>
        <taxon>Thalassiosirales</taxon>
        <taxon>Thalassiosiraceae</taxon>
        <taxon>Thalassiosira</taxon>
    </lineage>
</organism>
<dbReference type="EMBL" id="AGNL01039075">
    <property type="protein sequence ID" value="EJK52873.1"/>
    <property type="molecule type" value="Genomic_DNA"/>
</dbReference>
<evidence type="ECO:0000256" key="6">
    <source>
        <dbReference type="SAM" id="Coils"/>
    </source>
</evidence>
<reference evidence="9 10" key="1">
    <citation type="journal article" date="2012" name="Genome Biol.">
        <title>Genome and low-iron response of an oceanic diatom adapted to chronic iron limitation.</title>
        <authorList>
            <person name="Lommer M."/>
            <person name="Specht M."/>
            <person name="Roy A.S."/>
            <person name="Kraemer L."/>
            <person name="Andreson R."/>
            <person name="Gutowska M.A."/>
            <person name="Wolf J."/>
            <person name="Bergner S.V."/>
            <person name="Schilhabel M.B."/>
            <person name="Klostermeier U.C."/>
            <person name="Beiko R.G."/>
            <person name="Rosenstiel P."/>
            <person name="Hippler M."/>
            <person name="Laroche J."/>
        </authorList>
    </citation>
    <scope>NUCLEOTIDE SEQUENCE [LARGE SCALE GENOMIC DNA]</scope>
    <source>
        <strain evidence="9 10">CCMP1005</strain>
    </source>
</reference>
<accession>K0RGL5</accession>
<gene>
    <name evidence="9" type="ORF">THAOC_27801</name>
</gene>
<feature type="region of interest" description="Disordered" evidence="7">
    <location>
        <begin position="663"/>
        <end position="692"/>
    </location>
</feature>
<evidence type="ECO:0000259" key="8">
    <source>
        <dbReference type="Pfam" id="PF16531"/>
    </source>
</evidence>
<sequence>MSSFDRQNALFERERLPCTVVETSEGKKGDLCRNVYFTVRILRSCGSGEPVIRFELSDECSLLPMPFPVGTRTPRRNAPPPIIQPIIQAPFLSAETSRPWGPNETYTQSRSNQCCPVRTCSSSSTPHIDLYELELTETAFQGLQRDEALLIDFNGFATSLISLLTLCLGDDDKQHFQLDYVDGKEGTELHPRQQCQQRQSGAAWATPMHSSFQQNKTDAQHLASPYRSTTSSYSCRLELSSGTDPVSWRSSQSRSNEVAPSSARFSIVEKNQFRELTHLALNLSVGSDQSVRRYLSSRLCDTLLEKTRALRRAQEQQGRTAAAERDLVGLRKALDELTANSNAERFHLQSESEKRLATNSSKSLLELNRLKSDNQAEINALTERFQKLQSQNETKIRVLEEANRKVNADKAACEKDKLESVSKEKVRAEDSLNGLRLELSMLEHSNTDHEKTISAKEMQRQTAEKISEDVKETLARQKSQADDLSRRLEEAELELSKYKDLASRYSEDRTQMKKALKEKVEIIKVQEDSLTKHSQETSTLSEEARRLDSELKQAREDRETLALELKALRLRSEEDQTKLANNQSVIAYLNKQGGSHNNAGSDPATCSLAPLPPAAATRILPTPSHSRPHPLASGGESGSSGGHLSSNLSRYLPNSAYEQQQFITPDLRGLDSRQGLSIGSRKLHPDPTPFIP</sequence>
<dbReference type="GO" id="GO:0005813">
    <property type="term" value="C:centrosome"/>
    <property type="evidence" value="ECO:0007669"/>
    <property type="project" value="UniProtKB-SubCell"/>
</dbReference>
<dbReference type="PANTHER" id="PTHR44281">
    <property type="entry name" value="SPINDLE ASSEMBLY ABNORMAL PROTEIN 6 HOMOLOG"/>
    <property type="match status" value="1"/>
</dbReference>
<evidence type="ECO:0000256" key="3">
    <source>
        <dbReference type="ARBA" id="ARBA00023054"/>
    </source>
</evidence>
<keyword evidence="4" id="KW-0206">Cytoskeleton</keyword>
<dbReference type="InterPro" id="IPR032396">
    <property type="entry name" value="SAS-6_N"/>
</dbReference>
<dbReference type="OrthoDB" id="49058at2759"/>
<dbReference type="eggNOG" id="ENOG502RWKR">
    <property type="taxonomic scope" value="Eukaryota"/>
</dbReference>
<dbReference type="InterPro" id="IPR038558">
    <property type="entry name" value="SAS-6_N_sf"/>
</dbReference>
<dbReference type="Proteomes" id="UP000266841">
    <property type="component" value="Unassembled WGS sequence"/>
</dbReference>
<evidence type="ECO:0000256" key="1">
    <source>
        <dbReference type="ARBA" id="ARBA00004300"/>
    </source>
</evidence>
<dbReference type="Gene3D" id="2.170.210.20">
    <property type="entry name" value="Spindle assembly abnormal protein 6, N-terminal domain"/>
    <property type="match status" value="1"/>
</dbReference>
<evidence type="ECO:0000256" key="7">
    <source>
        <dbReference type="SAM" id="MobiDB-lite"/>
    </source>
</evidence>
<feature type="region of interest" description="Disordered" evidence="7">
    <location>
        <begin position="616"/>
        <end position="647"/>
    </location>
</feature>
<keyword evidence="10" id="KW-1185">Reference proteome</keyword>
<feature type="coiled-coil region" evidence="6">
    <location>
        <begin position="467"/>
        <end position="508"/>
    </location>
</feature>
<evidence type="ECO:0000313" key="9">
    <source>
        <dbReference type="EMBL" id="EJK52873.1"/>
    </source>
</evidence>
<name>K0RGL5_THAOC</name>
<evidence type="ECO:0000256" key="4">
    <source>
        <dbReference type="ARBA" id="ARBA00023212"/>
    </source>
</evidence>
<comment type="subcellular location">
    <subcellularLocation>
        <location evidence="1">Cytoplasm</location>
        <location evidence="1">Cytoskeleton</location>
        <location evidence="1">Microtubule organizing center</location>
        <location evidence="1">Centrosome</location>
    </subcellularLocation>
</comment>
<keyword evidence="5" id="KW-0131">Cell cycle</keyword>
<protein>
    <recommendedName>
        <fullName evidence="8">Spindle assembly abnormal protein 6 N-terminal domain-containing protein</fullName>
    </recommendedName>
</protein>
<evidence type="ECO:0000313" key="10">
    <source>
        <dbReference type="Proteomes" id="UP000266841"/>
    </source>
</evidence>
<dbReference type="OMA" id="HMAMKIK"/>